<evidence type="ECO:0000313" key="9">
    <source>
        <dbReference type="Proteomes" id="UP000886829"/>
    </source>
</evidence>
<dbReference type="GO" id="GO:1990281">
    <property type="term" value="C:efflux pump complex"/>
    <property type="evidence" value="ECO:0007669"/>
    <property type="project" value="TreeGrafter"/>
</dbReference>
<dbReference type="Gene3D" id="1.20.1600.10">
    <property type="entry name" value="Outer membrane efflux proteins (OEP)"/>
    <property type="match status" value="1"/>
</dbReference>
<name>A0A9D1WBA6_9GAMM</name>
<gene>
    <name evidence="8" type="ORF">H9850_00265</name>
</gene>
<keyword evidence="7" id="KW-0998">Cell outer membrane</keyword>
<evidence type="ECO:0000256" key="2">
    <source>
        <dbReference type="ARBA" id="ARBA00007613"/>
    </source>
</evidence>
<dbReference type="PANTHER" id="PTHR30026:SF20">
    <property type="entry name" value="OUTER MEMBRANE PROTEIN TOLC"/>
    <property type="match status" value="1"/>
</dbReference>
<comment type="caution">
    <text evidence="8">The sequence shown here is derived from an EMBL/GenBank/DDBJ whole genome shotgun (WGS) entry which is preliminary data.</text>
</comment>
<keyword evidence="5" id="KW-0812">Transmembrane</keyword>
<protein>
    <submittedName>
        <fullName evidence="8">TolC family outer membrane protein</fullName>
    </submittedName>
</protein>
<evidence type="ECO:0000256" key="4">
    <source>
        <dbReference type="ARBA" id="ARBA00022452"/>
    </source>
</evidence>
<keyword evidence="6" id="KW-0472">Membrane</keyword>
<keyword evidence="3" id="KW-0813">Transport</keyword>
<evidence type="ECO:0000256" key="5">
    <source>
        <dbReference type="ARBA" id="ARBA00022692"/>
    </source>
</evidence>
<evidence type="ECO:0000256" key="1">
    <source>
        <dbReference type="ARBA" id="ARBA00004442"/>
    </source>
</evidence>
<comment type="similarity">
    <text evidence="2">Belongs to the outer membrane factor (OMF) (TC 1.B.17) family.</text>
</comment>
<comment type="subcellular location">
    <subcellularLocation>
        <location evidence="1">Cell outer membrane</location>
    </subcellularLocation>
</comment>
<sequence length="462" mass="49738">MLALALTGLLGTSAHSVQAENLLDIYNEAYQRDPVVLQAKANRDRAVAAIDEATAALLPQINLAGGLNYSRINPAGDSSSYNNRSASAGVDLSQAIWRHSSWVNRDIATKTAAQQELVYADSLQQLILRVSQAYFSVLNALDSVTFAKANQAALKRQLDEATRRFHVGLIAETDQLEAQAAYDLASAQVITAENTLINSYEEIRKLIGRQVTELNGLDEARFSPMPVTRTISQIVDNAEQNNLSLQASIISRDIAKDQIVLAQTGHEPTLDLVGSVQVANNNYSIDSAALTDGSSNQGTIGINLTMPIYSGGAVTSQVEQAQHNYVAASEALELAHRTMISDANNNYNNVQAAISSVIAYQQTEKSAQSALEATQAGYEVGTRTISDVLDATQQLYSAKQSLSAARFNYIMSRLQLLYTQGILTLDDIEAINRGLKRDATVAPAMSHANGTSFQPVSNTSAN</sequence>
<dbReference type="InterPro" id="IPR010130">
    <property type="entry name" value="T1SS_OMP_TolC"/>
</dbReference>
<evidence type="ECO:0000256" key="3">
    <source>
        <dbReference type="ARBA" id="ARBA00022448"/>
    </source>
</evidence>
<reference evidence="8" key="1">
    <citation type="journal article" date="2021" name="PeerJ">
        <title>Extensive microbial diversity within the chicken gut microbiome revealed by metagenomics and culture.</title>
        <authorList>
            <person name="Gilroy R."/>
            <person name="Ravi A."/>
            <person name="Getino M."/>
            <person name="Pursley I."/>
            <person name="Horton D.L."/>
            <person name="Alikhan N.F."/>
            <person name="Baker D."/>
            <person name="Gharbi K."/>
            <person name="Hall N."/>
            <person name="Watson M."/>
            <person name="Adriaenssens E.M."/>
            <person name="Foster-Nyarko E."/>
            <person name="Jarju S."/>
            <person name="Secka A."/>
            <person name="Antonio M."/>
            <person name="Oren A."/>
            <person name="Chaudhuri R.R."/>
            <person name="La Ragione R."/>
            <person name="Hildebrand F."/>
            <person name="Pallen M.J."/>
        </authorList>
    </citation>
    <scope>NUCLEOTIDE SEQUENCE</scope>
    <source>
        <strain evidence="8">USASDec5-558</strain>
    </source>
</reference>
<dbReference type="InterPro" id="IPR003423">
    <property type="entry name" value="OMP_efflux"/>
</dbReference>
<dbReference type="GO" id="GO:0009279">
    <property type="term" value="C:cell outer membrane"/>
    <property type="evidence" value="ECO:0007669"/>
    <property type="project" value="UniProtKB-SubCell"/>
</dbReference>
<dbReference type="SUPFAM" id="SSF56954">
    <property type="entry name" value="Outer membrane efflux proteins (OEP)"/>
    <property type="match status" value="1"/>
</dbReference>
<dbReference type="GO" id="GO:0015562">
    <property type="term" value="F:efflux transmembrane transporter activity"/>
    <property type="evidence" value="ECO:0007669"/>
    <property type="project" value="InterPro"/>
</dbReference>
<dbReference type="AlphaFoldDB" id="A0A9D1WBA6"/>
<evidence type="ECO:0000256" key="7">
    <source>
        <dbReference type="ARBA" id="ARBA00023237"/>
    </source>
</evidence>
<dbReference type="EMBL" id="DXEV01000008">
    <property type="protein sequence ID" value="HIX55890.1"/>
    <property type="molecule type" value="Genomic_DNA"/>
</dbReference>
<dbReference type="Proteomes" id="UP000886829">
    <property type="component" value="Unassembled WGS sequence"/>
</dbReference>
<proteinExistence type="inferred from homology"/>
<dbReference type="GO" id="GO:0015288">
    <property type="term" value="F:porin activity"/>
    <property type="evidence" value="ECO:0007669"/>
    <property type="project" value="TreeGrafter"/>
</dbReference>
<evidence type="ECO:0000256" key="6">
    <source>
        <dbReference type="ARBA" id="ARBA00023136"/>
    </source>
</evidence>
<dbReference type="PANTHER" id="PTHR30026">
    <property type="entry name" value="OUTER MEMBRANE PROTEIN TOLC"/>
    <property type="match status" value="1"/>
</dbReference>
<dbReference type="Pfam" id="PF02321">
    <property type="entry name" value="OEP"/>
    <property type="match status" value="2"/>
</dbReference>
<evidence type="ECO:0000313" key="8">
    <source>
        <dbReference type="EMBL" id="HIX55890.1"/>
    </source>
</evidence>
<dbReference type="NCBIfam" id="TIGR01844">
    <property type="entry name" value="type_I_sec_TolC"/>
    <property type="match status" value="1"/>
</dbReference>
<reference evidence="8" key="2">
    <citation type="submission" date="2021-04" db="EMBL/GenBank/DDBJ databases">
        <authorList>
            <person name="Gilroy R."/>
        </authorList>
    </citation>
    <scope>NUCLEOTIDE SEQUENCE</scope>
    <source>
        <strain evidence="8">USASDec5-558</strain>
    </source>
</reference>
<organism evidence="8 9">
    <name type="scientific">Candidatus Anaerobiospirillum pullistercoris</name>
    <dbReference type="NCBI Taxonomy" id="2838452"/>
    <lineage>
        <taxon>Bacteria</taxon>
        <taxon>Pseudomonadati</taxon>
        <taxon>Pseudomonadota</taxon>
        <taxon>Gammaproteobacteria</taxon>
        <taxon>Aeromonadales</taxon>
        <taxon>Succinivibrionaceae</taxon>
        <taxon>Anaerobiospirillum</taxon>
    </lineage>
</organism>
<accession>A0A9D1WBA6</accession>
<keyword evidence="4" id="KW-1134">Transmembrane beta strand</keyword>
<dbReference type="InterPro" id="IPR051906">
    <property type="entry name" value="TolC-like"/>
</dbReference>